<keyword evidence="7" id="KW-1185">Reference proteome</keyword>
<evidence type="ECO:0000256" key="1">
    <source>
        <dbReference type="ARBA" id="ARBA00007447"/>
    </source>
</evidence>
<dbReference type="InterPro" id="IPR034164">
    <property type="entry name" value="Pepsin-like_dom"/>
</dbReference>
<evidence type="ECO:0000313" key="7">
    <source>
        <dbReference type="Proteomes" id="UP000250043"/>
    </source>
</evidence>
<dbReference type="Gene3D" id="2.40.70.10">
    <property type="entry name" value="Acid Proteases"/>
    <property type="match status" value="2"/>
</dbReference>
<feature type="domain" description="Peptidase A1" evidence="5">
    <location>
        <begin position="202"/>
        <end position="521"/>
    </location>
</feature>
<proteinExistence type="inferred from homology"/>
<dbReference type="InterPro" id="IPR021109">
    <property type="entry name" value="Peptidase_aspartic_dom_sf"/>
</dbReference>
<name>A0A8E2AQ29_9APHY</name>
<dbReference type="PROSITE" id="PS51767">
    <property type="entry name" value="PEPTIDASE_A1"/>
    <property type="match status" value="1"/>
</dbReference>
<keyword evidence="4 6" id="KW-0645">Protease</keyword>
<evidence type="ECO:0000259" key="5">
    <source>
        <dbReference type="PROSITE" id="PS51767"/>
    </source>
</evidence>
<dbReference type="AlphaFoldDB" id="A0A8E2AQ29"/>
<protein>
    <submittedName>
        <fullName evidence="6">Acid protease</fullName>
    </submittedName>
</protein>
<evidence type="ECO:0000313" key="6">
    <source>
        <dbReference type="EMBL" id="OCH85904.1"/>
    </source>
</evidence>
<organism evidence="6 7">
    <name type="scientific">Obba rivulosa</name>
    <dbReference type="NCBI Taxonomy" id="1052685"/>
    <lineage>
        <taxon>Eukaryota</taxon>
        <taxon>Fungi</taxon>
        <taxon>Dikarya</taxon>
        <taxon>Basidiomycota</taxon>
        <taxon>Agaricomycotina</taxon>
        <taxon>Agaricomycetes</taxon>
        <taxon>Polyporales</taxon>
        <taxon>Gelatoporiaceae</taxon>
        <taxon>Obba</taxon>
    </lineage>
</organism>
<dbReference type="InterPro" id="IPR001461">
    <property type="entry name" value="Aspartic_peptidase_A1"/>
</dbReference>
<dbReference type="GO" id="GO:0006508">
    <property type="term" value="P:proteolysis"/>
    <property type="evidence" value="ECO:0007669"/>
    <property type="project" value="UniProtKB-KW"/>
</dbReference>
<dbReference type="PRINTS" id="PR00792">
    <property type="entry name" value="PEPSIN"/>
</dbReference>
<dbReference type="InterPro" id="IPR033121">
    <property type="entry name" value="PEPTIDASE_A1"/>
</dbReference>
<dbReference type="GO" id="GO:0004190">
    <property type="term" value="F:aspartic-type endopeptidase activity"/>
    <property type="evidence" value="ECO:0007669"/>
    <property type="project" value="UniProtKB-KW"/>
</dbReference>
<dbReference type="SUPFAM" id="SSF50630">
    <property type="entry name" value="Acid proteases"/>
    <property type="match status" value="1"/>
</dbReference>
<dbReference type="Pfam" id="PF00026">
    <property type="entry name" value="Asp"/>
    <property type="match status" value="1"/>
</dbReference>
<sequence>MSQTARATRRIFDFIWALRETADILTGVTLTALVSENPTHVLRFEDGDFLVGVLKTTHAQSAKHHPLAFKFHVDILGFAVNLKRSDSVFALVEMRERTAYKYEELQTPRPHDSASPLFDNMLLAIPLFFLFSLAVSAKPIAVRDSPFTLPLVRRLNLTGQSTLVDIDRARIGFFMDGPTRTVRGHAARSVFDVAVTNEAVQYVTSVGVGTPPTAYTLIVDTGSSNTWVGAGKPYVKTTSSHDTGQQVSVTYGSGEFSGEEFTDTVTLGSLVITNQGIGVASQSEGFDGVDGILGLGPVDLTLGTLFPDTEATIPTVTDNGFTQGSLTDHEVSFSFQPTTEEVNVNGVVTFGGVDSSRFEGPLSFVPITSTSPSSEFVGIDQSITYGSAGTAILTNTAGIVDTGTTLLWLSSDALKRYKSAVGASNEADPDTGLFTISAASFAQLQSLLFHIGDTTFEFTANAQIWPRSLNTAIGGNANTIYLIATDIGTDTGSGLDFINGMVWLERFFLVYDVGAGEVGLATTTFTDATTN</sequence>
<dbReference type="PANTHER" id="PTHR47966">
    <property type="entry name" value="BETA-SITE APP-CLEAVING ENZYME, ISOFORM A-RELATED"/>
    <property type="match status" value="1"/>
</dbReference>
<keyword evidence="2 4" id="KW-0064">Aspartyl protease</keyword>
<feature type="active site" evidence="3">
    <location>
        <position position="401"/>
    </location>
</feature>
<dbReference type="OrthoDB" id="660550at2759"/>
<dbReference type="EMBL" id="KV722556">
    <property type="protein sequence ID" value="OCH85904.1"/>
    <property type="molecule type" value="Genomic_DNA"/>
</dbReference>
<dbReference type="PANTHER" id="PTHR47966:SF74">
    <property type="entry name" value="AGR407CP"/>
    <property type="match status" value="1"/>
</dbReference>
<dbReference type="Proteomes" id="UP000250043">
    <property type="component" value="Unassembled WGS sequence"/>
</dbReference>
<reference evidence="6 7" key="1">
    <citation type="submission" date="2016-07" db="EMBL/GenBank/DDBJ databases">
        <title>Draft genome of the white-rot fungus Obba rivulosa 3A-2.</title>
        <authorList>
            <consortium name="DOE Joint Genome Institute"/>
            <person name="Miettinen O."/>
            <person name="Riley R."/>
            <person name="Acob R."/>
            <person name="Barry K."/>
            <person name="Cullen D."/>
            <person name="De Vries R."/>
            <person name="Hainaut M."/>
            <person name="Hatakka A."/>
            <person name="Henrissat B."/>
            <person name="Hilden K."/>
            <person name="Kuo R."/>
            <person name="Labutti K."/>
            <person name="Lipzen A."/>
            <person name="Makela M.R."/>
            <person name="Sandor L."/>
            <person name="Spatafora J.W."/>
            <person name="Grigoriev I.V."/>
            <person name="Hibbett D.S."/>
        </authorList>
    </citation>
    <scope>NUCLEOTIDE SEQUENCE [LARGE SCALE GENOMIC DNA]</scope>
    <source>
        <strain evidence="6 7">3A-2</strain>
    </source>
</reference>
<dbReference type="InterPro" id="IPR001969">
    <property type="entry name" value="Aspartic_peptidase_AS"/>
</dbReference>
<evidence type="ECO:0000256" key="3">
    <source>
        <dbReference type="PIRSR" id="PIRSR601461-1"/>
    </source>
</evidence>
<evidence type="ECO:0000256" key="2">
    <source>
        <dbReference type="ARBA" id="ARBA00022750"/>
    </source>
</evidence>
<comment type="similarity">
    <text evidence="1 4">Belongs to the peptidase A1 family.</text>
</comment>
<accession>A0A8E2AQ29</accession>
<dbReference type="PROSITE" id="PS00141">
    <property type="entry name" value="ASP_PROTEASE"/>
    <property type="match status" value="2"/>
</dbReference>
<keyword evidence="4" id="KW-0378">Hydrolase</keyword>
<gene>
    <name evidence="6" type="ORF">OBBRIDRAFT_890862</name>
</gene>
<dbReference type="CDD" id="cd05471">
    <property type="entry name" value="pepsin_like"/>
    <property type="match status" value="1"/>
</dbReference>
<feature type="active site" evidence="3">
    <location>
        <position position="220"/>
    </location>
</feature>
<evidence type="ECO:0000256" key="4">
    <source>
        <dbReference type="RuleBase" id="RU000454"/>
    </source>
</evidence>